<dbReference type="EMBL" id="JAJBMB010000006">
    <property type="protein sequence ID" value="MCB5446005.1"/>
    <property type="molecule type" value="Genomic_DNA"/>
</dbReference>
<evidence type="ECO:0000259" key="4">
    <source>
        <dbReference type="PROSITE" id="PS51379"/>
    </source>
</evidence>
<evidence type="ECO:0000313" key="6">
    <source>
        <dbReference type="Proteomes" id="UP001299409"/>
    </source>
</evidence>
<name>A0ABS8CWZ5_9FIRM</name>
<gene>
    <name evidence="5" type="ORF">LIP50_07320</name>
</gene>
<keyword evidence="3" id="KW-0411">Iron-sulfur</keyword>
<evidence type="ECO:0000256" key="3">
    <source>
        <dbReference type="ARBA" id="ARBA00023014"/>
    </source>
</evidence>
<dbReference type="InterPro" id="IPR017896">
    <property type="entry name" value="4Fe4S_Fe-S-bd"/>
</dbReference>
<dbReference type="Proteomes" id="UP001299409">
    <property type="component" value="Unassembled WGS sequence"/>
</dbReference>
<dbReference type="InterPro" id="IPR052977">
    <property type="entry name" value="Polyferredoxin-like_ET"/>
</dbReference>
<dbReference type="InterPro" id="IPR007525">
    <property type="entry name" value="FrhB_FdhB_C"/>
</dbReference>
<dbReference type="PANTHER" id="PTHR43193">
    <property type="match status" value="1"/>
</dbReference>
<dbReference type="InterPro" id="IPR007516">
    <property type="entry name" value="Co_F420_Hydgase/DH_bsu_N"/>
</dbReference>
<comment type="caution">
    <text evidence="5">The sequence shown here is derived from an EMBL/GenBank/DDBJ whole genome shotgun (WGS) entry which is preliminary data.</text>
</comment>
<dbReference type="PROSITE" id="PS51379">
    <property type="entry name" value="4FE4S_FER_2"/>
    <property type="match status" value="2"/>
</dbReference>
<accession>A0ABS8CWZ5</accession>
<dbReference type="SUPFAM" id="SSF54862">
    <property type="entry name" value="4Fe-4S ferredoxins"/>
    <property type="match status" value="1"/>
</dbReference>
<keyword evidence="1" id="KW-0479">Metal-binding</keyword>
<dbReference type="Pfam" id="PF04432">
    <property type="entry name" value="FrhB_FdhB_C"/>
    <property type="match status" value="1"/>
</dbReference>
<feature type="domain" description="4Fe-4S ferredoxin-type" evidence="4">
    <location>
        <begin position="35"/>
        <end position="65"/>
    </location>
</feature>
<evidence type="ECO:0000313" key="5">
    <source>
        <dbReference type="EMBL" id="MCB5446005.1"/>
    </source>
</evidence>
<feature type="domain" description="4Fe-4S ferredoxin-type" evidence="4">
    <location>
        <begin position="1"/>
        <end position="30"/>
    </location>
</feature>
<dbReference type="RefSeq" id="WP_226924148.1">
    <property type="nucleotide sequence ID" value="NZ_BAABXU010000001.1"/>
</dbReference>
<proteinExistence type="predicted"/>
<sequence length="382" mass="44240">MDRIIEPILCNGCHACYAICPKRCIDMIQNEEGFLEPSIDKDKCIECNLCTTTCPVNNDLTIDDKNKLISIVAINKDDNIREKSSSGGVFTEIANYILDKNGCVYGAGFNNNFEVEHMKITDKSEIYKLQGSKYVQSKIGKIFLEVEKDLKKNKFVLFTGTPCQIEGLKSYLGKDYEKLYTQDIICHGVPSPKAWKKYIGEFKGNIKDISFRDKTFGWNKFSMKVESDNSTYLNTLDKDTFLQSFLKNFNLRNSCYNCRFKKLNRVSDITLADFWGIENIDKKYFDDKGTSLVILQSYKGQNLYQQIKNKFISKEINLEDAIKYNTAINKSVELNKKRNIFFKNIDRYKYDDLVQKSIKETNIEKIIKINQRIKGKIKRILG</sequence>
<evidence type="ECO:0000256" key="1">
    <source>
        <dbReference type="ARBA" id="ARBA00022723"/>
    </source>
</evidence>
<evidence type="ECO:0000256" key="2">
    <source>
        <dbReference type="ARBA" id="ARBA00023004"/>
    </source>
</evidence>
<organism evidence="5 6">
    <name type="scientific">Intestinibacter bartlettii</name>
    <dbReference type="NCBI Taxonomy" id="261299"/>
    <lineage>
        <taxon>Bacteria</taxon>
        <taxon>Bacillati</taxon>
        <taxon>Bacillota</taxon>
        <taxon>Clostridia</taxon>
        <taxon>Peptostreptococcales</taxon>
        <taxon>Peptostreptococcaceae</taxon>
        <taxon>Intestinibacter</taxon>
    </lineage>
</organism>
<keyword evidence="6" id="KW-1185">Reference proteome</keyword>
<dbReference type="Pfam" id="PF12838">
    <property type="entry name" value="Fer4_7"/>
    <property type="match status" value="1"/>
</dbReference>
<dbReference type="Pfam" id="PF04422">
    <property type="entry name" value="FrhB_FdhB_N"/>
    <property type="match status" value="1"/>
</dbReference>
<dbReference type="PROSITE" id="PS00198">
    <property type="entry name" value="4FE4S_FER_1"/>
    <property type="match status" value="1"/>
</dbReference>
<keyword evidence="2" id="KW-0408">Iron</keyword>
<reference evidence="5 6" key="1">
    <citation type="submission" date="2021-10" db="EMBL/GenBank/DDBJ databases">
        <title>Collection of gut derived symbiotic bacterial strains cultured from healthy donors.</title>
        <authorList>
            <person name="Lin H."/>
            <person name="Littmann E."/>
            <person name="Claire K."/>
            <person name="Pamer E."/>
        </authorList>
    </citation>
    <scope>NUCLEOTIDE SEQUENCE [LARGE SCALE GENOMIC DNA]</scope>
    <source>
        <strain evidence="5 6">MSK.17.68</strain>
    </source>
</reference>
<dbReference type="InterPro" id="IPR017900">
    <property type="entry name" value="4Fe4S_Fe_S_CS"/>
</dbReference>
<protein>
    <submittedName>
        <fullName evidence="5">Coenzyme F420 hydrogenase/dehydrogenase, beta subunit C-terminal domain</fullName>
    </submittedName>
</protein>
<dbReference type="Gene3D" id="3.30.70.20">
    <property type="match status" value="1"/>
</dbReference>
<dbReference type="PANTHER" id="PTHR43193:SF2">
    <property type="entry name" value="POLYFERREDOXIN PROTEIN FWDF"/>
    <property type="match status" value="1"/>
</dbReference>